<evidence type="ECO:0000259" key="4">
    <source>
        <dbReference type="Pfam" id="PF00733"/>
    </source>
</evidence>
<dbReference type="GO" id="GO:0004066">
    <property type="term" value="F:asparagine synthase (glutamine-hydrolyzing) activity"/>
    <property type="evidence" value="ECO:0007669"/>
    <property type="project" value="UniProtKB-EC"/>
</dbReference>
<name>A0A316DIB9_9FLAO</name>
<dbReference type="InterPro" id="IPR014729">
    <property type="entry name" value="Rossmann-like_a/b/a_fold"/>
</dbReference>
<dbReference type="Gene3D" id="3.40.50.620">
    <property type="entry name" value="HUPs"/>
    <property type="match status" value="1"/>
</dbReference>
<evidence type="ECO:0000313" key="6">
    <source>
        <dbReference type="Proteomes" id="UP000245430"/>
    </source>
</evidence>
<dbReference type="OrthoDB" id="702at2"/>
<dbReference type="SUPFAM" id="SSF52402">
    <property type="entry name" value="Adenine nucleotide alpha hydrolases-like"/>
    <property type="match status" value="1"/>
</dbReference>
<evidence type="ECO:0000256" key="2">
    <source>
        <dbReference type="ARBA" id="ARBA00012737"/>
    </source>
</evidence>
<dbReference type="EC" id="6.3.5.4" evidence="2"/>
<accession>A0A316DIB9</accession>
<dbReference type="InterPro" id="IPR051786">
    <property type="entry name" value="ASN_synthetase/amidase"/>
</dbReference>
<evidence type="ECO:0000256" key="3">
    <source>
        <dbReference type="ARBA" id="ARBA00048741"/>
    </source>
</evidence>
<dbReference type="Pfam" id="PF00733">
    <property type="entry name" value="Asn_synthase"/>
    <property type="match status" value="1"/>
</dbReference>
<dbReference type="GO" id="GO:0006529">
    <property type="term" value="P:asparagine biosynthetic process"/>
    <property type="evidence" value="ECO:0007669"/>
    <property type="project" value="InterPro"/>
</dbReference>
<dbReference type="PANTHER" id="PTHR43284">
    <property type="entry name" value="ASPARAGINE SYNTHETASE (GLUTAMINE-HYDROLYZING)"/>
    <property type="match status" value="1"/>
</dbReference>
<keyword evidence="6" id="KW-1185">Reference proteome</keyword>
<evidence type="ECO:0000313" key="5">
    <source>
        <dbReference type="EMBL" id="PWK18007.1"/>
    </source>
</evidence>
<dbReference type="Proteomes" id="UP000245430">
    <property type="component" value="Unassembled WGS sequence"/>
</dbReference>
<reference evidence="5 6" key="1">
    <citation type="submission" date="2018-05" db="EMBL/GenBank/DDBJ databases">
        <title>Genomic Encyclopedia of Archaeal and Bacterial Type Strains, Phase II (KMG-II): from individual species to whole genera.</title>
        <authorList>
            <person name="Goeker M."/>
        </authorList>
    </citation>
    <scope>NUCLEOTIDE SEQUENCE [LARGE SCALE GENOMIC DNA]</scope>
    <source>
        <strain evidence="5 6">DSM 22637</strain>
    </source>
</reference>
<comment type="caution">
    <text evidence="5">The sequence shown here is derived from an EMBL/GenBank/DDBJ whole genome shotgun (WGS) entry which is preliminary data.</text>
</comment>
<sequence length="562" mass="65153">MNSHNVHAFSGVIGETNNVSQSFLDKYQVLINQPNIKLFITQNVPSHYYNVDDTSFLWTGGSKAIKDNLTFDYTQEDSKFVYIKFVNNVYSIVSDHYSKIPLLYVKQGNTIYFSTSLKFLLEICNSTTLDINYNGLSVFYHYGVNSFEQGLIRNLKLLSGGSLLTYSNESISISKYFDITKLKTNWRNTKRAHENTLLIDDILLRSTTKTVQNYDSIGIALSGGVDSGYLAQKISESKREFSAYTIGYEDGYNEFERIDYLANILKFKTEKIILSPKEIIDNYLKVSAYSSFPLGFNNSILNFIYKKAASDGVDVLFDGDGADRLFLGMNKFLQLRKFLKFYNRTKVLKLNSLTLSLLKMVNHPSGKKLQFYFKKLNHGIPFYGERILSDKITFDSNFEVALNDLILPNELKNLDKNIDKWLFFSLFSIYYTPTFFFHTPYELQLKHGLVSNPEFWSDEMVQLALSIPTEQKLYNKTTKKVLRDAAKIKIDNGYWGLTKIGLQNSYKYIKTKDFGKDFINSYVELVKRTDEYHYLVENTPDGDIDPERLIRYYIWKENMFQS</sequence>
<dbReference type="EMBL" id="QGGP01000006">
    <property type="protein sequence ID" value="PWK18007.1"/>
    <property type="molecule type" value="Genomic_DNA"/>
</dbReference>
<evidence type="ECO:0000256" key="1">
    <source>
        <dbReference type="ARBA" id="ARBA00005187"/>
    </source>
</evidence>
<dbReference type="AlphaFoldDB" id="A0A316DIB9"/>
<comment type="catalytic activity">
    <reaction evidence="3">
        <text>L-aspartate + L-glutamine + ATP + H2O = L-asparagine + L-glutamate + AMP + diphosphate + H(+)</text>
        <dbReference type="Rhea" id="RHEA:12228"/>
        <dbReference type="ChEBI" id="CHEBI:15377"/>
        <dbReference type="ChEBI" id="CHEBI:15378"/>
        <dbReference type="ChEBI" id="CHEBI:29985"/>
        <dbReference type="ChEBI" id="CHEBI:29991"/>
        <dbReference type="ChEBI" id="CHEBI:30616"/>
        <dbReference type="ChEBI" id="CHEBI:33019"/>
        <dbReference type="ChEBI" id="CHEBI:58048"/>
        <dbReference type="ChEBI" id="CHEBI:58359"/>
        <dbReference type="ChEBI" id="CHEBI:456215"/>
        <dbReference type="EC" id="6.3.5.4"/>
    </reaction>
</comment>
<dbReference type="InterPro" id="IPR029055">
    <property type="entry name" value="Ntn_hydrolases_N"/>
</dbReference>
<dbReference type="SUPFAM" id="SSF56235">
    <property type="entry name" value="N-terminal nucleophile aminohydrolases (Ntn hydrolases)"/>
    <property type="match status" value="1"/>
</dbReference>
<feature type="domain" description="Asparagine synthetase" evidence="4">
    <location>
        <begin position="199"/>
        <end position="487"/>
    </location>
</feature>
<dbReference type="PANTHER" id="PTHR43284:SF1">
    <property type="entry name" value="ASPARAGINE SYNTHETASE"/>
    <property type="match status" value="1"/>
</dbReference>
<dbReference type="InterPro" id="IPR001962">
    <property type="entry name" value="Asn_synthase"/>
</dbReference>
<protein>
    <recommendedName>
        <fullName evidence="2">asparagine synthase (glutamine-hydrolyzing)</fullName>
        <ecNumber evidence="2">6.3.5.4</ecNumber>
    </recommendedName>
</protein>
<gene>
    <name evidence="5" type="ORF">LX78_02406</name>
</gene>
<comment type="pathway">
    <text evidence="1">Amino-acid biosynthesis; L-asparagine biosynthesis; L-asparagine from L-aspartate (L-Gln route): step 1/1.</text>
</comment>
<organism evidence="5 6">
    <name type="scientific">Xanthomarina spongicola</name>
    <dbReference type="NCBI Taxonomy" id="570520"/>
    <lineage>
        <taxon>Bacteria</taxon>
        <taxon>Pseudomonadati</taxon>
        <taxon>Bacteroidota</taxon>
        <taxon>Flavobacteriia</taxon>
        <taxon>Flavobacteriales</taxon>
        <taxon>Flavobacteriaceae</taxon>
        <taxon>Xanthomarina</taxon>
    </lineage>
</organism>
<dbReference type="RefSeq" id="WP_109682889.1">
    <property type="nucleotide sequence ID" value="NZ_QGGP01000006.1"/>
</dbReference>
<proteinExistence type="predicted"/>